<dbReference type="InterPro" id="IPR049174">
    <property type="entry name" value="Beta-AFase-like"/>
</dbReference>
<feature type="non-terminal residue" evidence="2">
    <location>
        <position position="172"/>
    </location>
</feature>
<comment type="caution">
    <text evidence="2">The sequence shown here is derived from an EMBL/GenBank/DDBJ whole genome shotgun (WGS) entry which is preliminary data.</text>
</comment>
<sequence length="172" mass="19727">MKYMMKKKGLLVWVVVLAVVGVFFMSSAALAVGGRRDYPVQPVPFTDVQITDEFWSPRMETNRKVTIPYAFGKCEETGRIDNFAKTGGLMKGEFEGIYFNDSDVYKVIEGAGYSLKNRADPELEKYVDGVIEKIASAQWENGYLYTFYSVPRRQPEKRWTNMRDNHELYCAG</sequence>
<proteinExistence type="predicted"/>
<dbReference type="EMBL" id="BARS01040783">
    <property type="protein sequence ID" value="GAG39449.1"/>
    <property type="molecule type" value="Genomic_DNA"/>
</dbReference>
<dbReference type="AlphaFoldDB" id="X0X8F3"/>
<dbReference type="Pfam" id="PF07944">
    <property type="entry name" value="Beta-AFase-like_GH127_cat"/>
    <property type="match status" value="1"/>
</dbReference>
<dbReference type="PANTHER" id="PTHR43465:SF2">
    <property type="entry name" value="DUF1680 DOMAIN PROTEIN (AFU_ORTHOLOGUE AFUA_1G08910)"/>
    <property type="match status" value="1"/>
</dbReference>
<gene>
    <name evidence="2" type="ORF">S01H1_62121</name>
</gene>
<dbReference type="InterPro" id="IPR012878">
    <property type="entry name" value="Beta-AFase-like_GH127_cat"/>
</dbReference>
<feature type="domain" description="Non-reducing end beta-L-arabinofuranosidase-like GH127 catalytic" evidence="1">
    <location>
        <begin position="47"/>
        <end position="172"/>
    </location>
</feature>
<organism evidence="2">
    <name type="scientific">marine sediment metagenome</name>
    <dbReference type="NCBI Taxonomy" id="412755"/>
    <lineage>
        <taxon>unclassified sequences</taxon>
        <taxon>metagenomes</taxon>
        <taxon>ecological metagenomes</taxon>
    </lineage>
</organism>
<dbReference type="PANTHER" id="PTHR43465">
    <property type="entry name" value="DUF1680 DOMAIN PROTEIN (AFU_ORTHOLOGUE AFUA_1G08910)"/>
    <property type="match status" value="1"/>
</dbReference>
<protein>
    <recommendedName>
        <fullName evidence="1">Non-reducing end beta-L-arabinofuranosidase-like GH127 catalytic domain-containing protein</fullName>
    </recommendedName>
</protein>
<evidence type="ECO:0000313" key="2">
    <source>
        <dbReference type="EMBL" id="GAG39449.1"/>
    </source>
</evidence>
<name>X0X8F3_9ZZZZ</name>
<accession>X0X8F3</accession>
<evidence type="ECO:0000259" key="1">
    <source>
        <dbReference type="Pfam" id="PF07944"/>
    </source>
</evidence>
<reference evidence="2" key="1">
    <citation type="journal article" date="2014" name="Front. Microbiol.">
        <title>High frequency of phylogenetically diverse reductive dehalogenase-homologous genes in deep subseafloor sedimentary metagenomes.</title>
        <authorList>
            <person name="Kawai M."/>
            <person name="Futagami T."/>
            <person name="Toyoda A."/>
            <person name="Takaki Y."/>
            <person name="Nishi S."/>
            <person name="Hori S."/>
            <person name="Arai W."/>
            <person name="Tsubouchi T."/>
            <person name="Morono Y."/>
            <person name="Uchiyama I."/>
            <person name="Ito T."/>
            <person name="Fujiyama A."/>
            <person name="Inagaki F."/>
            <person name="Takami H."/>
        </authorList>
    </citation>
    <scope>NUCLEOTIDE SEQUENCE</scope>
    <source>
        <strain evidence="2">Expedition CK06-06</strain>
    </source>
</reference>